<dbReference type="EMBL" id="CAJHJF010001289">
    <property type="protein sequence ID" value="CAD6914676.1"/>
    <property type="molecule type" value="Genomic_DNA"/>
</dbReference>
<comment type="caution">
    <text evidence="2">The sequence shown here is derived from an EMBL/GenBank/DDBJ whole genome shotgun (WGS) entry which is preliminary data.</text>
</comment>
<keyword evidence="3" id="KW-1185">Reference proteome</keyword>
<accession>A0A9N8Q9B2</accession>
<dbReference type="GO" id="GO:0005634">
    <property type="term" value="C:nucleus"/>
    <property type="evidence" value="ECO:0007669"/>
    <property type="project" value="TreeGrafter"/>
</dbReference>
<protein>
    <submittedName>
        <fullName evidence="2">Uncharacterized protein</fullName>
    </submittedName>
</protein>
<sequence length="193" mass="20844">PALLTRFASNKAYDLFDDVHPALSALRENGLALGLATNSDAAIVQALSQLGLERHMNLSLLPPSPSLSPSGDESSRSPPPPTLSYTAPADKPDAAFFAYALARAQIHTPQEVLYVGDQLHEDYWGAKDAGLRALWLRRRRPQDGSVMVSNQPVSRGANKVGRDERGAEQGEEVRTLIEVVEYISRVNAEAASG</sequence>
<dbReference type="Proteomes" id="UP000836404">
    <property type="component" value="Unassembled WGS sequence"/>
</dbReference>
<proteinExistence type="predicted"/>
<feature type="region of interest" description="Disordered" evidence="1">
    <location>
        <begin position="146"/>
        <end position="169"/>
    </location>
</feature>
<dbReference type="PANTHER" id="PTHR46191:SF2">
    <property type="entry name" value="HALOACID DEHALOGENASE-LIKE HYDROLASE DOMAIN-CONTAINING PROTEIN 3"/>
    <property type="match status" value="1"/>
</dbReference>
<evidence type="ECO:0000313" key="3">
    <source>
        <dbReference type="Proteomes" id="UP000836404"/>
    </source>
</evidence>
<dbReference type="Pfam" id="PF00702">
    <property type="entry name" value="Hydrolase"/>
    <property type="match status" value="1"/>
</dbReference>
<dbReference type="AlphaFoldDB" id="A0A9N8Q9B2"/>
<dbReference type="SUPFAM" id="SSF56784">
    <property type="entry name" value="HAD-like"/>
    <property type="match status" value="1"/>
</dbReference>
<dbReference type="InterPro" id="IPR023214">
    <property type="entry name" value="HAD_sf"/>
</dbReference>
<dbReference type="PANTHER" id="PTHR46191">
    <property type="match status" value="1"/>
</dbReference>
<gene>
    <name evidence="2" type="ORF">JKILLFL_G4881</name>
</gene>
<evidence type="ECO:0000256" key="1">
    <source>
        <dbReference type="SAM" id="MobiDB-lite"/>
    </source>
</evidence>
<dbReference type="InterPro" id="IPR036412">
    <property type="entry name" value="HAD-like_sf"/>
</dbReference>
<feature type="non-terminal residue" evidence="2">
    <location>
        <position position="1"/>
    </location>
</feature>
<dbReference type="InterPro" id="IPR051828">
    <property type="entry name" value="HAD-like_hydrolase_domain"/>
</dbReference>
<feature type="compositionally biased region" description="Basic and acidic residues" evidence="1">
    <location>
        <begin position="160"/>
        <end position="169"/>
    </location>
</feature>
<name>A0A9N8Q9B2_9BASI</name>
<feature type="region of interest" description="Disordered" evidence="1">
    <location>
        <begin position="61"/>
        <end position="87"/>
    </location>
</feature>
<organism evidence="2 3">
    <name type="scientific">Tilletia laevis</name>
    <dbReference type="NCBI Taxonomy" id="157183"/>
    <lineage>
        <taxon>Eukaryota</taxon>
        <taxon>Fungi</taxon>
        <taxon>Dikarya</taxon>
        <taxon>Basidiomycota</taxon>
        <taxon>Ustilaginomycotina</taxon>
        <taxon>Exobasidiomycetes</taxon>
        <taxon>Tilletiales</taxon>
        <taxon>Tilletiaceae</taxon>
        <taxon>Tilletia</taxon>
    </lineage>
</organism>
<dbReference type="Gene3D" id="3.40.50.1000">
    <property type="entry name" value="HAD superfamily/HAD-like"/>
    <property type="match status" value="1"/>
</dbReference>
<evidence type="ECO:0000313" key="2">
    <source>
        <dbReference type="EMBL" id="CAD6914676.1"/>
    </source>
</evidence>
<reference evidence="2 3" key="1">
    <citation type="submission" date="2020-10" db="EMBL/GenBank/DDBJ databases">
        <authorList>
            <person name="Sedaghatjoo S."/>
        </authorList>
    </citation>
    <scope>NUCLEOTIDE SEQUENCE [LARGE SCALE GENOMIC DNA]</scope>
    <source>
        <strain evidence="2 3">LLFL</strain>
    </source>
</reference>